<gene>
    <name evidence="5" type="ORF">EFD55_30100</name>
    <name evidence="4" type="ORF">FHS26_006425</name>
</gene>
<evidence type="ECO:0000313" key="4">
    <source>
        <dbReference type="EMBL" id="MBB3138646.1"/>
    </source>
</evidence>
<organism evidence="5 6">
    <name type="scientific">Rhizobium pisi</name>
    <dbReference type="NCBI Taxonomy" id="574561"/>
    <lineage>
        <taxon>Bacteria</taxon>
        <taxon>Pseudomonadati</taxon>
        <taxon>Pseudomonadota</taxon>
        <taxon>Alphaproteobacteria</taxon>
        <taxon>Hyphomicrobiales</taxon>
        <taxon>Rhizobiaceae</taxon>
        <taxon>Rhizobium/Agrobacterium group</taxon>
        <taxon>Rhizobium</taxon>
    </lineage>
</organism>
<dbReference type="OrthoDB" id="339159at2"/>
<keyword evidence="3" id="KW-0443">Lipid metabolism</keyword>
<evidence type="ECO:0000313" key="5">
    <source>
        <dbReference type="EMBL" id="RSB62086.1"/>
    </source>
</evidence>
<keyword evidence="7" id="KW-1185">Reference proteome</keyword>
<reference evidence="4 7" key="2">
    <citation type="submission" date="2020-08" db="EMBL/GenBank/DDBJ databases">
        <title>Genomic Encyclopedia of Type Strains, Phase III (KMG-III): the genomes of soil and plant-associated and newly described type strains.</title>
        <authorList>
            <person name="Whitman W."/>
        </authorList>
    </citation>
    <scope>NUCLEOTIDE SEQUENCE [LARGE SCALE GENOMIC DNA]</scope>
    <source>
        <strain evidence="4 7">CECT 4113</strain>
    </source>
</reference>
<keyword evidence="2" id="KW-0442">Lipid degradation</keyword>
<comment type="caution">
    <text evidence="5">The sequence shown here is derived from an EMBL/GenBank/DDBJ whole genome shotgun (WGS) entry which is preliminary data.</text>
</comment>
<evidence type="ECO:0000256" key="3">
    <source>
        <dbReference type="ARBA" id="ARBA00023098"/>
    </source>
</evidence>
<evidence type="ECO:0000313" key="7">
    <source>
        <dbReference type="Proteomes" id="UP000518315"/>
    </source>
</evidence>
<evidence type="ECO:0000256" key="2">
    <source>
        <dbReference type="ARBA" id="ARBA00022963"/>
    </source>
</evidence>
<dbReference type="SUPFAM" id="SSF53474">
    <property type="entry name" value="alpha/beta-Hydrolases"/>
    <property type="match status" value="1"/>
</dbReference>
<name>A0A3R9GU26_9HYPH</name>
<dbReference type="InterPro" id="IPR029058">
    <property type="entry name" value="AB_hydrolase_fold"/>
</dbReference>
<dbReference type="PANTHER" id="PTHR10272:SF0">
    <property type="entry name" value="PLATELET-ACTIVATING FACTOR ACETYLHYDROLASE"/>
    <property type="match status" value="1"/>
</dbReference>
<keyword evidence="1 5" id="KW-0378">Hydrolase</keyword>
<dbReference type="GO" id="GO:0016042">
    <property type="term" value="P:lipid catabolic process"/>
    <property type="evidence" value="ECO:0007669"/>
    <property type="project" value="UniProtKB-KW"/>
</dbReference>
<proteinExistence type="predicted"/>
<dbReference type="Gene3D" id="3.40.50.1820">
    <property type="entry name" value="alpha/beta hydrolase"/>
    <property type="match status" value="1"/>
</dbReference>
<evidence type="ECO:0000313" key="6">
    <source>
        <dbReference type="Proteomes" id="UP000277279"/>
    </source>
</evidence>
<dbReference type="EMBL" id="RJJT01000032">
    <property type="protein sequence ID" value="RSB62086.1"/>
    <property type="molecule type" value="Genomic_DNA"/>
</dbReference>
<dbReference type="EMBL" id="JACHXH010000035">
    <property type="protein sequence ID" value="MBB3138646.1"/>
    <property type="molecule type" value="Genomic_DNA"/>
</dbReference>
<dbReference type="Proteomes" id="UP000277279">
    <property type="component" value="Unassembled WGS sequence"/>
</dbReference>
<dbReference type="PANTHER" id="PTHR10272">
    <property type="entry name" value="PLATELET-ACTIVATING FACTOR ACETYLHYDROLASE"/>
    <property type="match status" value="1"/>
</dbReference>
<reference evidence="5 6" key="1">
    <citation type="submission" date="2018-11" db="EMBL/GenBank/DDBJ databases">
        <authorList>
            <person name="Huo Y."/>
        </authorList>
    </citation>
    <scope>NUCLEOTIDE SEQUENCE [LARGE SCALE GENOMIC DNA]</scope>
    <source>
        <strain evidence="5 6">DSM 30132</strain>
    </source>
</reference>
<evidence type="ECO:0000256" key="1">
    <source>
        <dbReference type="ARBA" id="ARBA00022801"/>
    </source>
</evidence>
<sequence length="317" mass="33469">MTTNNLINFASYIPTPEAVLTVAYSPIRLDLAGRQPLELRLTAPTIGSKLPIVILSHGFGPSYYIPSKDGYAPLVQFWAERGFAVIQPTHASSRVGGLSADAEGAPFFWRERVAEVRAVIDLLLDIEEQAPAVAGRLDHGRIAAAGHSFGGHTVSLLLGARLNGEAFCDPRISAGILLTAPGRGGTDLTAENAARFPFFDLDFAHLSTQSLVVCGADDNPHFTPRGPEWHADAYHDGPGARALLTLHGVGHGLGGIAGLDAKETEIEAPDGLEATKRMTLAWLRTALGYDAAAWASACGALAGRASTLGHVKEKPRG</sequence>
<dbReference type="RefSeq" id="WP_125850308.1">
    <property type="nucleotide sequence ID" value="NZ_JACHXH010000035.1"/>
</dbReference>
<dbReference type="Proteomes" id="UP000518315">
    <property type="component" value="Unassembled WGS sequence"/>
</dbReference>
<dbReference type="AlphaFoldDB" id="A0A3R9GU26"/>
<dbReference type="GO" id="GO:0003847">
    <property type="term" value="F:1-alkyl-2-acetylglycerophosphocholine esterase activity"/>
    <property type="evidence" value="ECO:0007669"/>
    <property type="project" value="TreeGrafter"/>
</dbReference>
<accession>A0A3R9GU26</accession>
<protein>
    <submittedName>
        <fullName evidence="4 5">Dienelactone hydrolase</fullName>
    </submittedName>
</protein>